<dbReference type="SUPFAM" id="SSF53098">
    <property type="entry name" value="Ribonuclease H-like"/>
    <property type="match status" value="1"/>
</dbReference>
<feature type="domain" description="Integrase catalytic" evidence="1">
    <location>
        <begin position="30"/>
        <end position="192"/>
    </location>
</feature>
<dbReference type="eggNOG" id="KOG0017">
    <property type="taxonomic scope" value="Eukaryota"/>
</dbReference>
<proteinExistence type="predicted"/>
<dbReference type="STRING" id="7070.D7EK81"/>
<dbReference type="InterPro" id="IPR001584">
    <property type="entry name" value="Integrase_cat-core"/>
</dbReference>
<dbReference type="Pfam" id="PF00665">
    <property type="entry name" value="rve"/>
    <property type="match status" value="1"/>
</dbReference>
<dbReference type="PANTHER" id="PTHR38681">
    <property type="entry name" value="RETROVIRUS-RELATED POL POLYPROTEIN FROM TRANSPOSON 412-LIKE PROTEIN-RELATED"/>
    <property type="match status" value="1"/>
</dbReference>
<dbReference type="PANTHER" id="PTHR38681:SF1">
    <property type="entry name" value="RETROVIRUS-RELATED POL POLYPROTEIN FROM TRANSPOSON 412-LIKE PROTEIN"/>
    <property type="match status" value="1"/>
</dbReference>
<dbReference type="PhylomeDB" id="D7EK81"/>
<dbReference type="FunFam" id="3.30.420.10:FF:000032">
    <property type="entry name" value="Retrovirus-related Pol polyprotein from transposon 297-like Protein"/>
    <property type="match status" value="1"/>
</dbReference>
<dbReference type="GO" id="GO:0003676">
    <property type="term" value="F:nucleic acid binding"/>
    <property type="evidence" value="ECO:0007669"/>
    <property type="project" value="InterPro"/>
</dbReference>
<dbReference type="GO" id="GO:0015074">
    <property type="term" value="P:DNA integration"/>
    <property type="evidence" value="ECO:0007669"/>
    <property type="project" value="InterPro"/>
</dbReference>
<accession>D7EK81</accession>
<sequence length="226" mass="26749">MTQAIQKYCKECYSCNIRKIHPQNPSELQTMQVPSRIFELASMDIVGPLNLTSSGHKYILMCMDFLTRYPECVALSDIRAETLREAFVNNVILCHRAPRFLLTDCGAQFVSELFEEICKRFNIEKIQTSPYRPITNEVIERMHHVLETMLSHYVSDENDVWDEMLPFVMMAYRNRIHEASKESPFFLMYGRDVELPFLSIIKPDRFRFNVDEYYHKKIIARFRKAL</sequence>
<dbReference type="InterPro" id="IPR036397">
    <property type="entry name" value="RNaseH_sf"/>
</dbReference>
<name>D7EK81_TRICA</name>
<dbReference type="InterPro" id="IPR012337">
    <property type="entry name" value="RNaseH-like_sf"/>
</dbReference>
<keyword evidence="3" id="KW-1185">Reference proteome</keyword>
<organism evidence="2 3">
    <name type="scientific">Tribolium castaneum</name>
    <name type="common">Red flour beetle</name>
    <dbReference type="NCBI Taxonomy" id="7070"/>
    <lineage>
        <taxon>Eukaryota</taxon>
        <taxon>Metazoa</taxon>
        <taxon>Ecdysozoa</taxon>
        <taxon>Arthropoda</taxon>
        <taxon>Hexapoda</taxon>
        <taxon>Insecta</taxon>
        <taxon>Pterygota</taxon>
        <taxon>Neoptera</taxon>
        <taxon>Endopterygota</taxon>
        <taxon>Coleoptera</taxon>
        <taxon>Polyphaga</taxon>
        <taxon>Cucujiformia</taxon>
        <taxon>Tenebrionidae</taxon>
        <taxon>Tenebrionidae incertae sedis</taxon>
        <taxon>Tribolium</taxon>
    </lineage>
</organism>
<evidence type="ECO:0000313" key="2">
    <source>
        <dbReference type="EMBL" id="EFA13022.1"/>
    </source>
</evidence>
<dbReference type="PROSITE" id="PS50994">
    <property type="entry name" value="INTEGRASE"/>
    <property type="match status" value="1"/>
</dbReference>
<protein>
    <submittedName>
        <fullName evidence="2">Retrovirus-related Pol polyprotein from transposon 412-like Protein</fullName>
    </submittedName>
</protein>
<dbReference type="Gene3D" id="3.30.420.10">
    <property type="entry name" value="Ribonuclease H-like superfamily/Ribonuclease H"/>
    <property type="match status" value="1"/>
</dbReference>
<reference evidence="2 3" key="1">
    <citation type="journal article" date="2008" name="Nature">
        <title>The genome of the model beetle and pest Tribolium castaneum.</title>
        <authorList>
            <consortium name="Tribolium Genome Sequencing Consortium"/>
            <person name="Richards S."/>
            <person name="Gibbs R.A."/>
            <person name="Weinstock G.M."/>
            <person name="Brown S.J."/>
            <person name="Denell R."/>
            <person name="Beeman R.W."/>
            <person name="Gibbs R."/>
            <person name="Beeman R.W."/>
            <person name="Brown S.J."/>
            <person name="Bucher G."/>
            <person name="Friedrich M."/>
            <person name="Grimmelikhuijzen C.J."/>
            <person name="Klingler M."/>
            <person name="Lorenzen M."/>
            <person name="Richards S."/>
            <person name="Roth S."/>
            <person name="Schroder R."/>
            <person name="Tautz D."/>
            <person name="Zdobnov E.M."/>
            <person name="Muzny D."/>
            <person name="Gibbs R.A."/>
            <person name="Weinstock G.M."/>
            <person name="Attaway T."/>
            <person name="Bell S."/>
            <person name="Buhay C.J."/>
            <person name="Chandrabose M.N."/>
            <person name="Chavez D."/>
            <person name="Clerk-Blankenburg K.P."/>
            <person name="Cree A."/>
            <person name="Dao M."/>
            <person name="Davis C."/>
            <person name="Chacko J."/>
            <person name="Dinh H."/>
            <person name="Dugan-Rocha S."/>
            <person name="Fowler G."/>
            <person name="Garner T.T."/>
            <person name="Garnes J."/>
            <person name="Gnirke A."/>
            <person name="Hawes A."/>
            <person name="Hernandez J."/>
            <person name="Hines S."/>
            <person name="Holder M."/>
            <person name="Hume J."/>
            <person name="Jhangiani S.N."/>
            <person name="Joshi V."/>
            <person name="Khan Z.M."/>
            <person name="Jackson L."/>
            <person name="Kovar C."/>
            <person name="Kowis A."/>
            <person name="Lee S."/>
            <person name="Lewis L.R."/>
            <person name="Margolis J."/>
            <person name="Morgan M."/>
            <person name="Nazareth L.V."/>
            <person name="Nguyen N."/>
            <person name="Okwuonu G."/>
            <person name="Parker D."/>
            <person name="Richards S."/>
            <person name="Ruiz S.J."/>
            <person name="Santibanez J."/>
            <person name="Savard J."/>
            <person name="Scherer S.E."/>
            <person name="Schneider B."/>
            <person name="Sodergren E."/>
            <person name="Tautz D."/>
            <person name="Vattahil S."/>
            <person name="Villasana D."/>
            <person name="White C.S."/>
            <person name="Wright R."/>
            <person name="Park Y."/>
            <person name="Beeman R.W."/>
            <person name="Lord J."/>
            <person name="Oppert B."/>
            <person name="Lorenzen M."/>
            <person name="Brown S."/>
            <person name="Wang L."/>
            <person name="Savard J."/>
            <person name="Tautz D."/>
            <person name="Richards S."/>
            <person name="Weinstock G."/>
            <person name="Gibbs R.A."/>
            <person name="Liu Y."/>
            <person name="Worley K."/>
            <person name="Weinstock G."/>
            <person name="Elsik C.G."/>
            <person name="Reese J.T."/>
            <person name="Elhaik E."/>
            <person name="Landan G."/>
            <person name="Graur D."/>
            <person name="Arensburger P."/>
            <person name="Atkinson P."/>
            <person name="Beeman R.W."/>
            <person name="Beidler J."/>
            <person name="Brown S.J."/>
            <person name="Demuth J.P."/>
            <person name="Drury D.W."/>
            <person name="Du Y.Z."/>
            <person name="Fujiwara H."/>
            <person name="Lorenzen M."/>
            <person name="Maselli V."/>
            <person name="Osanai M."/>
            <person name="Park Y."/>
            <person name="Robertson H.M."/>
            <person name="Tu Z."/>
            <person name="Wang J.J."/>
            <person name="Wang S."/>
            <person name="Richards S."/>
            <person name="Song H."/>
            <person name="Zhang L."/>
            <person name="Sodergren E."/>
            <person name="Werner D."/>
            <person name="Stanke M."/>
            <person name="Morgenstern B."/>
            <person name="Solovyev V."/>
            <person name="Kosarev P."/>
            <person name="Brown G."/>
            <person name="Chen H.C."/>
            <person name="Ermolaeva O."/>
            <person name="Hlavina W."/>
            <person name="Kapustin Y."/>
            <person name="Kiryutin B."/>
            <person name="Kitts P."/>
            <person name="Maglott D."/>
            <person name="Pruitt K."/>
            <person name="Sapojnikov V."/>
            <person name="Souvorov A."/>
            <person name="Mackey A.J."/>
            <person name="Waterhouse R.M."/>
            <person name="Wyder S."/>
            <person name="Zdobnov E.M."/>
            <person name="Zdobnov E.M."/>
            <person name="Wyder S."/>
            <person name="Kriventseva E.V."/>
            <person name="Kadowaki T."/>
            <person name="Bork P."/>
            <person name="Aranda M."/>
            <person name="Bao R."/>
            <person name="Beermann A."/>
            <person name="Berns N."/>
            <person name="Bolognesi R."/>
            <person name="Bonneton F."/>
            <person name="Bopp D."/>
            <person name="Brown S.J."/>
            <person name="Bucher G."/>
            <person name="Butts T."/>
            <person name="Chaumot A."/>
            <person name="Denell R.E."/>
            <person name="Ferrier D.E."/>
            <person name="Friedrich M."/>
            <person name="Gordon C.M."/>
            <person name="Jindra M."/>
            <person name="Klingler M."/>
            <person name="Lan Q."/>
            <person name="Lattorff H.M."/>
            <person name="Laudet V."/>
            <person name="von Levetsow C."/>
            <person name="Liu Z."/>
            <person name="Lutz R."/>
            <person name="Lynch J.A."/>
            <person name="da Fonseca R.N."/>
            <person name="Posnien N."/>
            <person name="Reuter R."/>
            <person name="Roth S."/>
            <person name="Savard J."/>
            <person name="Schinko J.B."/>
            <person name="Schmitt C."/>
            <person name="Schoppmeier M."/>
            <person name="Schroder R."/>
            <person name="Shippy T.D."/>
            <person name="Simonnet F."/>
            <person name="Marques-Souza H."/>
            <person name="Tautz D."/>
            <person name="Tomoyasu Y."/>
            <person name="Trauner J."/>
            <person name="Van der Zee M."/>
            <person name="Vervoort M."/>
            <person name="Wittkopp N."/>
            <person name="Wimmer E.A."/>
            <person name="Yang X."/>
            <person name="Jones A.K."/>
            <person name="Sattelle D.B."/>
            <person name="Ebert P.R."/>
            <person name="Nelson D."/>
            <person name="Scott J.G."/>
            <person name="Beeman R.W."/>
            <person name="Muthukrishnan S."/>
            <person name="Kramer K.J."/>
            <person name="Arakane Y."/>
            <person name="Beeman R.W."/>
            <person name="Zhu Q."/>
            <person name="Hogenkamp D."/>
            <person name="Dixit R."/>
            <person name="Oppert B."/>
            <person name="Jiang H."/>
            <person name="Zou Z."/>
            <person name="Marshall J."/>
            <person name="Elpidina E."/>
            <person name="Vinokurov K."/>
            <person name="Oppert C."/>
            <person name="Zou Z."/>
            <person name="Evans J."/>
            <person name="Lu Z."/>
            <person name="Zhao P."/>
            <person name="Sumathipala N."/>
            <person name="Altincicek B."/>
            <person name="Vilcinskas A."/>
            <person name="Williams M."/>
            <person name="Hultmark D."/>
            <person name="Hetru C."/>
            <person name="Jiang H."/>
            <person name="Grimmelikhuijzen C.J."/>
            <person name="Hauser F."/>
            <person name="Cazzamali G."/>
            <person name="Williamson M."/>
            <person name="Park Y."/>
            <person name="Li B."/>
            <person name="Tanaka Y."/>
            <person name="Predel R."/>
            <person name="Neupert S."/>
            <person name="Schachtner J."/>
            <person name="Verleyen P."/>
            <person name="Raible F."/>
            <person name="Bork P."/>
            <person name="Friedrich M."/>
            <person name="Walden K.K."/>
            <person name="Robertson H.M."/>
            <person name="Angeli S."/>
            <person name="Foret S."/>
            <person name="Bucher G."/>
            <person name="Schuetz S."/>
            <person name="Maleszka R."/>
            <person name="Wimmer E.A."/>
            <person name="Beeman R.W."/>
            <person name="Lorenzen M."/>
            <person name="Tomoyasu Y."/>
            <person name="Miller S.C."/>
            <person name="Grossmann D."/>
            <person name="Bucher G."/>
        </authorList>
    </citation>
    <scope>NUCLEOTIDE SEQUENCE [LARGE SCALE GENOMIC DNA]</scope>
    <source>
        <strain evidence="2 3">Georgia GA2</strain>
    </source>
</reference>
<gene>
    <name evidence="2" type="primary">GLEAN_11488</name>
    <name evidence="2" type="ORF">TcasGA2_TC011488</name>
</gene>
<evidence type="ECO:0000313" key="3">
    <source>
        <dbReference type="Proteomes" id="UP000007266"/>
    </source>
</evidence>
<dbReference type="HOGENOM" id="CLU_000384_6_5_1"/>
<reference evidence="2 3" key="2">
    <citation type="journal article" date="2010" name="Nucleic Acids Res.">
        <title>BeetleBase in 2010: revisions to provide comprehensive genomic information for Tribolium castaneum.</title>
        <authorList>
            <person name="Kim H.S."/>
            <person name="Murphy T."/>
            <person name="Xia J."/>
            <person name="Caragea D."/>
            <person name="Park Y."/>
            <person name="Beeman R.W."/>
            <person name="Lorenzen M.D."/>
            <person name="Butcher S."/>
            <person name="Manak J.R."/>
            <person name="Brown S.J."/>
        </authorList>
    </citation>
    <scope>NUCLEOTIDE SEQUENCE [LARGE SCALE GENOMIC DNA]</scope>
    <source>
        <strain evidence="2 3">Georgia GA2</strain>
    </source>
</reference>
<dbReference type="EMBL" id="KQ971387">
    <property type="protein sequence ID" value="EFA13022.1"/>
    <property type="molecule type" value="Genomic_DNA"/>
</dbReference>
<dbReference type="OMA" id="ISHLWAN"/>
<dbReference type="Proteomes" id="UP000007266">
    <property type="component" value="Unassembled WGS sequence"/>
</dbReference>
<evidence type="ECO:0000259" key="1">
    <source>
        <dbReference type="PROSITE" id="PS50994"/>
    </source>
</evidence>
<dbReference type="InParanoid" id="D7EK81"/>
<dbReference type="AlphaFoldDB" id="D7EK81"/>